<accession>A0ABU8XCC5</accession>
<dbReference type="RefSeq" id="WP_340337559.1">
    <property type="nucleotide sequence ID" value="NZ_JBBKZS010000011.1"/>
</dbReference>
<feature type="domain" description="Acyl-CoA dehydrogenase/oxidase N-terminal" evidence="8">
    <location>
        <begin position="6"/>
        <end position="107"/>
    </location>
</feature>
<dbReference type="PANTHER" id="PTHR43884:SF20">
    <property type="entry name" value="ACYL-COA DEHYDROGENASE FADE28"/>
    <property type="match status" value="1"/>
</dbReference>
<comment type="caution">
    <text evidence="9">The sequence shown here is derived from an EMBL/GenBank/DDBJ whole genome shotgun (WGS) entry which is preliminary data.</text>
</comment>
<dbReference type="Gene3D" id="1.20.140.10">
    <property type="entry name" value="Butyryl-CoA Dehydrogenase, subunit A, domain 3"/>
    <property type="match status" value="1"/>
</dbReference>
<evidence type="ECO:0000256" key="4">
    <source>
        <dbReference type="ARBA" id="ARBA00022827"/>
    </source>
</evidence>
<evidence type="ECO:0000256" key="2">
    <source>
        <dbReference type="ARBA" id="ARBA00009347"/>
    </source>
</evidence>
<dbReference type="Pfam" id="PF02770">
    <property type="entry name" value="Acyl-CoA_dh_M"/>
    <property type="match status" value="1"/>
</dbReference>
<evidence type="ECO:0000313" key="10">
    <source>
        <dbReference type="Proteomes" id="UP001367030"/>
    </source>
</evidence>
<keyword evidence="3" id="KW-0285">Flavoprotein</keyword>
<dbReference type="InterPro" id="IPR013786">
    <property type="entry name" value="AcylCoA_DH/ox_N"/>
</dbReference>
<dbReference type="EMBL" id="JBBKZS010000011">
    <property type="protein sequence ID" value="MEJ8857490.1"/>
    <property type="molecule type" value="Genomic_DNA"/>
</dbReference>
<keyword evidence="5" id="KW-0560">Oxidoreductase</keyword>
<evidence type="ECO:0000256" key="1">
    <source>
        <dbReference type="ARBA" id="ARBA00001974"/>
    </source>
</evidence>
<reference evidence="9 10" key="1">
    <citation type="submission" date="2024-03" db="EMBL/GenBank/DDBJ databases">
        <title>Novel species of the genus Variovorax.</title>
        <authorList>
            <person name="Liu Q."/>
            <person name="Xin Y.-H."/>
        </authorList>
    </citation>
    <scope>NUCLEOTIDE SEQUENCE [LARGE SCALE GENOMIC DNA]</scope>
    <source>
        <strain evidence="9 10">KACC 18901</strain>
    </source>
</reference>
<evidence type="ECO:0000256" key="3">
    <source>
        <dbReference type="ARBA" id="ARBA00022630"/>
    </source>
</evidence>
<protein>
    <submittedName>
        <fullName evidence="9">Acyl-CoA dehydrogenase</fullName>
    </submittedName>
</protein>
<sequence>MNFEHTEDRRMLADSLDRFIAEQYGFTSRDHIAGSDEGLSRAHWSQLAEIGALGALFPEEVGGFGGAGFDVAVVFESLGKGLVVEPFLGALVVGRAIAKAGSDAQKEGIASLIDGSTIAALAHEEPGSHYESTRVATRAERSDDGWSLSGAKAVVVQGEQAGLLLVSARTGGADGDAKGLSLFLVPSDAPGLSWRGYPRIDGGRAAELLLDSVRVRADALLGAEGEGAPVLEHAVGWGLLALAAESLGAMEVAKRDTLEYLRIRKQFGVPLGSFQALQHRMADLLLEIEQARSAVINAAAAIDGSERIDREKALSAAKYSIGRIGTRVAEECIQLHGGIGMTWELPLSHYAKRLVMIDHQLGDEDHHLARYIALGQETVQ</sequence>
<keyword evidence="10" id="KW-1185">Reference proteome</keyword>
<organism evidence="9 10">
    <name type="scientific">Variovorax robiniae</name>
    <dbReference type="NCBI Taxonomy" id="1836199"/>
    <lineage>
        <taxon>Bacteria</taxon>
        <taxon>Pseudomonadati</taxon>
        <taxon>Pseudomonadota</taxon>
        <taxon>Betaproteobacteria</taxon>
        <taxon>Burkholderiales</taxon>
        <taxon>Comamonadaceae</taxon>
        <taxon>Variovorax</taxon>
    </lineage>
</organism>
<dbReference type="CDD" id="cd00567">
    <property type="entry name" value="ACAD"/>
    <property type="match status" value="1"/>
</dbReference>
<dbReference type="InterPro" id="IPR009075">
    <property type="entry name" value="AcylCo_DH/oxidase_C"/>
</dbReference>
<keyword evidence="4" id="KW-0274">FAD</keyword>
<feature type="domain" description="Acyl-CoA dehydrogenase/oxidase C-terminal" evidence="6">
    <location>
        <begin position="225"/>
        <end position="352"/>
    </location>
</feature>
<dbReference type="InterPro" id="IPR036250">
    <property type="entry name" value="AcylCo_DH-like_C"/>
</dbReference>
<evidence type="ECO:0000259" key="7">
    <source>
        <dbReference type="Pfam" id="PF02770"/>
    </source>
</evidence>
<dbReference type="Gene3D" id="2.40.110.10">
    <property type="entry name" value="Butyryl-CoA Dehydrogenase, subunit A, domain 2"/>
    <property type="match status" value="1"/>
</dbReference>
<dbReference type="Pfam" id="PF00441">
    <property type="entry name" value="Acyl-CoA_dh_1"/>
    <property type="match status" value="1"/>
</dbReference>
<dbReference type="InterPro" id="IPR009100">
    <property type="entry name" value="AcylCoA_DH/oxidase_NM_dom_sf"/>
</dbReference>
<dbReference type="InterPro" id="IPR046373">
    <property type="entry name" value="Acyl-CoA_Oxase/DH_mid-dom_sf"/>
</dbReference>
<dbReference type="SUPFAM" id="SSF47203">
    <property type="entry name" value="Acyl-CoA dehydrogenase C-terminal domain-like"/>
    <property type="match status" value="1"/>
</dbReference>
<evidence type="ECO:0000259" key="8">
    <source>
        <dbReference type="Pfam" id="PF02771"/>
    </source>
</evidence>
<evidence type="ECO:0000259" key="6">
    <source>
        <dbReference type="Pfam" id="PF00441"/>
    </source>
</evidence>
<comment type="similarity">
    <text evidence="2">Belongs to the acyl-CoA dehydrogenase family.</text>
</comment>
<dbReference type="InterPro" id="IPR006091">
    <property type="entry name" value="Acyl-CoA_Oxase/DH_mid-dom"/>
</dbReference>
<dbReference type="Gene3D" id="1.10.540.10">
    <property type="entry name" value="Acyl-CoA dehydrogenase/oxidase, N-terminal domain"/>
    <property type="match status" value="1"/>
</dbReference>
<dbReference type="InterPro" id="IPR037069">
    <property type="entry name" value="AcylCoA_DH/ox_N_sf"/>
</dbReference>
<comment type="cofactor">
    <cofactor evidence="1">
        <name>FAD</name>
        <dbReference type="ChEBI" id="CHEBI:57692"/>
    </cofactor>
</comment>
<evidence type="ECO:0000313" key="9">
    <source>
        <dbReference type="EMBL" id="MEJ8857490.1"/>
    </source>
</evidence>
<name>A0ABU8XCC5_9BURK</name>
<dbReference type="Proteomes" id="UP001367030">
    <property type="component" value="Unassembled WGS sequence"/>
</dbReference>
<dbReference type="PANTHER" id="PTHR43884">
    <property type="entry name" value="ACYL-COA DEHYDROGENASE"/>
    <property type="match status" value="1"/>
</dbReference>
<gene>
    <name evidence="9" type="ORF">WKW79_23165</name>
</gene>
<feature type="domain" description="Acyl-CoA oxidase/dehydrogenase middle" evidence="7">
    <location>
        <begin position="125"/>
        <end position="202"/>
    </location>
</feature>
<proteinExistence type="inferred from homology"/>
<dbReference type="SUPFAM" id="SSF56645">
    <property type="entry name" value="Acyl-CoA dehydrogenase NM domain-like"/>
    <property type="match status" value="1"/>
</dbReference>
<evidence type="ECO:0000256" key="5">
    <source>
        <dbReference type="ARBA" id="ARBA00023002"/>
    </source>
</evidence>
<dbReference type="Pfam" id="PF02771">
    <property type="entry name" value="Acyl-CoA_dh_N"/>
    <property type="match status" value="1"/>
</dbReference>